<dbReference type="EMBL" id="JBHSIT010000004">
    <property type="protein sequence ID" value="MFC4908608.1"/>
    <property type="molecule type" value="Genomic_DNA"/>
</dbReference>
<dbReference type="InterPro" id="IPR027417">
    <property type="entry name" value="P-loop_NTPase"/>
</dbReference>
<feature type="region of interest" description="Disordered" evidence="1">
    <location>
        <begin position="393"/>
        <end position="419"/>
    </location>
</feature>
<feature type="region of interest" description="Disordered" evidence="1">
    <location>
        <begin position="1"/>
        <end position="56"/>
    </location>
</feature>
<evidence type="ECO:0000313" key="2">
    <source>
        <dbReference type="EMBL" id="MFC4908608.1"/>
    </source>
</evidence>
<comment type="caution">
    <text evidence="2">The sequence shown here is derived from an EMBL/GenBank/DDBJ whole genome shotgun (WGS) entry which is preliminary data.</text>
</comment>
<sequence>MTDPTAPPPPGPETAEAATPPPPRPPVPAPAPPEQGERAEDERPGQTSIGIWGAPQSGKTTFLAALRIAMSLGEPGWRLDGANDGSTAFLASSTDQLSEQRVFPSATTSSEKLSWRLHGTREVRERTKWYRPGRRRSVPVRVNLDFVDPPGRLFDSRAAAEPASSASGGGAAPGSGGGPRFATGSPEPSRRGEGGGRDRRELVEHLAACGGLILLLDPTREREARDSYQFFNRTILEISQRAPQSRNDHFLPHHLAVCITKYDHLWVRDIARDGGFESVTDPEFLYPSVHAELAERFFEELCRADGIGNIDAIRREIRQHFSPDRTRYFVTSAVGFYIDPRTGKFDDENYSNLVRRTHPDGSTSMHLRGKVRPINVMEPIMWLVDRLTREPSSGASGLGASGAPGLGGPGFGRGSGSGG</sequence>
<dbReference type="Proteomes" id="UP001595872">
    <property type="component" value="Unassembled WGS sequence"/>
</dbReference>
<feature type="compositionally biased region" description="Gly residues" evidence="1">
    <location>
        <begin position="167"/>
        <end position="179"/>
    </location>
</feature>
<keyword evidence="3" id="KW-1185">Reference proteome</keyword>
<feature type="compositionally biased region" description="Basic and acidic residues" evidence="1">
    <location>
        <begin position="35"/>
        <end position="44"/>
    </location>
</feature>
<evidence type="ECO:0000313" key="3">
    <source>
        <dbReference type="Proteomes" id="UP001595872"/>
    </source>
</evidence>
<reference evidence="3" key="1">
    <citation type="journal article" date="2019" name="Int. J. Syst. Evol. Microbiol.">
        <title>The Global Catalogue of Microorganisms (GCM) 10K type strain sequencing project: providing services to taxonomists for standard genome sequencing and annotation.</title>
        <authorList>
            <consortium name="The Broad Institute Genomics Platform"/>
            <consortium name="The Broad Institute Genome Sequencing Center for Infectious Disease"/>
            <person name="Wu L."/>
            <person name="Ma J."/>
        </authorList>
    </citation>
    <scope>NUCLEOTIDE SEQUENCE [LARGE SCALE GENOMIC DNA]</scope>
    <source>
        <strain evidence="3">KLKA75</strain>
    </source>
</reference>
<name>A0ABV9TYN2_9ACTN</name>
<dbReference type="RefSeq" id="WP_378255418.1">
    <property type="nucleotide sequence ID" value="NZ_JBHSIT010000004.1"/>
</dbReference>
<feature type="compositionally biased region" description="Gly residues" evidence="1">
    <location>
        <begin position="396"/>
        <end position="419"/>
    </location>
</feature>
<gene>
    <name evidence="2" type="ORF">ACFPCY_14865</name>
</gene>
<feature type="region of interest" description="Disordered" evidence="1">
    <location>
        <begin position="158"/>
        <end position="197"/>
    </location>
</feature>
<feature type="compositionally biased region" description="Pro residues" evidence="1">
    <location>
        <begin position="19"/>
        <end position="33"/>
    </location>
</feature>
<protein>
    <recommendedName>
        <fullName evidence="4">AAA domain-containing protein</fullName>
    </recommendedName>
</protein>
<evidence type="ECO:0008006" key="4">
    <source>
        <dbReference type="Google" id="ProtNLM"/>
    </source>
</evidence>
<feature type="compositionally biased region" description="Pro residues" evidence="1">
    <location>
        <begin position="1"/>
        <end position="12"/>
    </location>
</feature>
<accession>A0ABV9TYN2</accession>
<proteinExistence type="predicted"/>
<dbReference type="SUPFAM" id="SSF52540">
    <property type="entry name" value="P-loop containing nucleoside triphosphate hydrolases"/>
    <property type="match status" value="1"/>
</dbReference>
<evidence type="ECO:0000256" key="1">
    <source>
        <dbReference type="SAM" id="MobiDB-lite"/>
    </source>
</evidence>
<feature type="compositionally biased region" description="Basic and acidic residues" evidence="1">
    <location>
        <begin position="188"/>
        <end position="197"/>
    </location>
</feature>
<organism evidence="2 3">
    <name type="scientific">Actinomadura gamaensis</name>
    <dbReference type="NCBI Taxonomy" id="1763541"/>
    <lineage>
        <taxon>Bacteria</taxon>
        <taxon>Bacillati</taxon>
        <taxon>Actinomycetota</taxon>
        <taxon>Actinomycetes</taxon>
        <taxon>Streptosporangiales</taxon>
        <taxon>Thermomonosporaceae</taxon>
        <taxon>Actinomadura</taxon>
    </lineage>
</organism>